<feature type="domain" description="Leucine-binding protein" evidence="4">
    <location>
        <begin position="32"/>
        <end position="358"/>
    </location>
</feature>
<dbReference type="Pfam" id="PF13458">
    <property type="entry name" value="Peripla_BP_6"/>
    <property type="match status" value="1"/>
</dbReference>
<keyword evidence="6" id="KW-1185">Reference proteome</keyword>
<protein>
    <recommendedName>
        <fullName evidence="4">Leucine-binding protein domain-containing protein</fullName>
    </recommendedName>
</protein>
<evidence type="ECO:0000313" key="6">
    <source>
        <dbReference type="Proteomes" id="UP001157353"/>
    </source>
</evidence>
<proteinExistence type="inferred from homology"/>
<dbReference type="InterPro" id="IPR028081">
    <property type="entry name" value="Leu-bd"/>
</dbReference>
<gene>
    <name evidence="5" type="ORF">GCM10007916_27970</name>
</gene>
<dbReference type="SUPFAM" id="SSF53822">
    <property type="entry name" value="Periplasmic binding protein-like I"/>
    <property type="match status" value="1"/>
</dbReference>
<accession>A0ABQ6E2X2</accession>
<evidence type="ECO:0000313" key="5">
    <source>
        <dbReference type="EMBL" id="GLS91727.1"/>
    </source>
</evidence>
<dbReference type="InterPro" id="IPR028082">
    <property type="entry name" value="Peripla_BP_I"/>
</dbReference>
<evidence type="ECO:0000256" key="3">
    <source>
        <dbReference type="SAM" id="SignalP"/>
    </source>
</evidence>
<dbReference type="Proteomes" id="UP001157353">
    <property type="component" value="Unassembled WGS sequence"/>
</dbReference>
<sequence>MLRNLFLIFLASYSCCSFASPDVFKIYFDADRTGHLESAMSIEQGVKVAFAQRDNKLSGIPVKFVTLDHRGNVRRSKKNMDKFLQDPNAIAFVGGLHSSPLIKYRDFINESKLLTLVPWAAGGPITRYPSKDNFVFRLSVDDHKVGKHLVDFALQQQCVKPHMLLENTAWGKSNYQSISSALKDDSLKETEVTWFSWGINTVQARLLLEGIKNEKADCIFMVAGAREGALLVKAVADLNLNISIYSHWGISGGDFAQTVPFEIRNKANLHFIQSCFNFYSSAENAFNMQVFDDAKRMFPVQFKSHNIKAPAGFVHGYDLASVFINAAQHVKFSDDIVDNRIAMKTALESSYAPVNGLIKKYNVPFSEFTRDKPDAHEALDNGDLCMAIYDDMNAVKLIEK</sequence>
<dbReference type="PANTHER" id="PTHR30483:SF6">
    <property type="entry name" value="PERIPLASMIC BINDING PROTEIN OF ABC TRANSPORTER FOR NATURAL AMINO ACIDS"/>
    <property type="match status" value="1"/>
</dbReference>
<dbReference type="PANTHER" id="PTHR30483">
    <property type="entry name" value="LEUCINE-SPECIFIC-BINDING PROTEIN"/>
    <property type="match status" value="1"/>
</dbReference>
<dbReference type="PROSITE" id="PS51257">
    <property type="entry name" value="PROKAR_LIPOPROTEIN"/>
    <property type="match status" value="1"/>
</dbReference>
<dbReference type="Gene3D" id="3.40.50.2300">
    <property type="match status" value="2"/>
</dbReference>
<organism evidence="5 6">
    <name type="scientific">Psychromonas marina</name>
    <dbReference type="NCBI Taxonomy" id="88364"/>
    <lineage>
        <taxon>Bacteria</taxon>
        <taxon>Pseudomonadati</taxon>
        <taxon>Pseudomonadota</taxon>
        <taxon>Gammaproteobacteria</taxon>
        <taxon>Alteromonadales</taxon>
        <taxon>Psychromonadaceae</taxon>
        <taxon>Psychromonas</taxon>
    </lineage>
</organism>
<feature type="signal peptide" evidence="3">
    <location>
        <begin position="1"/>
        <end position="19"/>
    </location>
</feature>
<reference evidence="6" key="1">
    <citation type="journal article" date="2019" name="Int. J. Syst. Evol. Microbiol.">
        <title>The Global Catalogue of Microorganisms (GCM) 10K type strain sequencing project: providing services to taxonomists for standard genome sequencing and annotation.</title>
        <authorList>
            <consortium name="The Broad Institute Genomics Platform"/>
            <consortium name="The Broad Institute Genome Sequencing Center for Infectious Disease"/>
            <person name="Wu L."/>
            <person name="Ma J."/>
        </authorList>
    </citation>
    <scope>NUCLEOTIDE SEQUENCE [LARGE SCALE GENOMIC DNA]</scope>
    <source>
        <strain evidence="6">NBRC 103166</strain>
    </source>
</reference>
<dbReference type="EMBL" id="BSPQ01000015">
    <property type="protein sequence ID" value="GLS91727.1"/>
    <property type="molecule type" value="Genomic_DNA"/>
</dbReference>
<dbReference type="InterPro" id="IPR051010">
    <property type="entry name" value="BCAA_transport"/>
</dbReference>
<comment type="similarity">
    <text evidence="1">Belongs to the leucine-binding protein family.</text>
</comment>
<dbReference type="CDD" id="cd19979">
    <property type="entry name" value="PBP1_ABC_ligand_binding-like"/>
    <property type="match status" value="1"/>
</dbReference>
<keyword evidence="2 3" id="KW-0732">Signal</keyword>
<evidence type="ECO:0000256" key="1">
    <source>
        <dbReference type="ARBA" id="ARBA00010062"/>
    </source>
</evidence>
<feature type="chain" id="PRO_5047205604" description="Leucine-binding protein domain-containing protein" evidence="3">
    <location>
        <begin position="20"/>
        <end position="400"/>
    </location>
</feature>
<evidence type="ECO:0000259" key="4">
    <source>
        <dbReference type="Pfam" id="PF13458"/>
    </source>
</evidence>
<name>A0ABQ6E2X2_9GAMM</name>
<evidence type="ECO:0000256" key="2">
    <source>
        <dbReference type="ARBA" id="ARBA00022729"/>
    </source>
</evidence>
<comment type="caution">
    <text evidence="5">The sequence shown here is derived from an EMBL/GenBank/DDBJ whole genome shotgun (WGS) entry which is preliminary data.</text>
</comment>